<keyword evidence="3 5" id="KW-1133">Transmembrane helix</keyword>
<dbReference type="EMBL" id="SWBP01000010">
    <property type="protein sequence ID" value="TKB95153.1"/>
    <property type="molecule type" value="Genomic_DNA"/>
</dbReference>
<gene>
    <name evidence="7" type="ORF">FA046_17005</name>
</gene>
<feature type="transmembrane region" description="Helical" evidence="5">
    <location>
        <begin position="108"/>
        <end position="129"/>
    </location>
</feature>
<reference evidence="7 8" key="1">
    <citation type="submission" date="2019-04" db="EMBL/GenBank/DDBJ databases">
        <title>Pedobacter sp. AR-3-17 sp. nov., isolated from Arctic soil.</title>
        <authorList>
            <person name="Dahal R.H."/>
            <person name="Kim D.-U."/>
        </authorList>
    </citation>
    <scope>NUCLEOTIDE SEQUENCE [LARGE SCALE GENOMIC DNA]</scope>
    <source>
        <strain evidence="7 8">AR-3-17</strain>
    </source>
</reference>
<evidence type="ECO:0000256" key="2">
    <source>
        <dbReference type="ARBA" id="ARBA00022692"/>
    </source>
</evidence>
<dbReference type="Proteomes" id="UP000308181">
    <property type="component" value="Unassembled WGS sequence"/>
</dbReference>
<feature type="domain" description="GtrA/DPMS transmembrane" evidence="6">
    <location>
        <begin position="34"/>
        <end position="161"/>
    </location>
</feature>
<accession>A0A4U1BU71</accession>
<protein>
    <submittedName>
        <fullName evidence="7">GtrA family protein</fullName>
    </submittedName>
</protein>
<dbReference type="InterPro" id="IPR007267">
    <property type="entry name" value="GtrA_DPMS_TM"/>
</dbReference>
<organism evidence="7 8">
    <name type="scientific">Pedobacter cryophilus</name>
    <dbReference type="NCBI Taxonomy" id="2571271"/>
    <lineage>
        <taxon>Bacteria</taxon>
        <taxon>Pseudomonadati</taxon>
        <taxon>Bacteroidota</taxon>
        <taxon>Sphingobacteriia</taxon>
        <taxon>Sphingobacteriales</taxon>
        <taxon>Sphingobacteriaceae</taxon>
        <taxon>Pedobacter</taxon>
    </lineage>
</organism>
<evidence type="ECO:0000256" key="5">
    <source>
        <dbReference type="SAM" id="Phobius"/>
    </source>
</evidence>
<dbReference type="AlphaFoldDB" id="A0A4U1BU71"/>
<evidence type="ECO:0000313" key="8">
    <source>
        <dbReference type="Proteomes" id="UP000308181"/>
    </source>
</evidence>
<comment type="subcellular location">
    <subcellularLocation>
        <location evidence="1">Membrane</location>
        <topology evidence="1">Multi-pass membrane protein</topology>
    </subcellularLocation>
</comment>
<keyword evidence="8" id="KW-1185">Reference proteome</keyword>
<evidence type="ECO:0000256" key="3">
    <source>
        <dbReference type="ARBA" id="ARBA00022989"/>
    </source>
</evidence>
<proteinExistence type="predicted"/>
<keyword evidence="4 5" id="KW-0472">Membrane</keyword>
<evidence type="ECO:0000256" key="4">
    <source>
        <dbReference type="ARBA" id="ARBA00023136"/>
    </source>
</evidence>
<dbReference type="RefSeq" id="WP_136827742.1">
    <property type="nucleotide sequence ID" value="NZ_SWBP01000010.1"/>
</dbReference>
<evidence type="ECO:0000256" key="1">
    <source>
        <dbReference type="ARBA" id="ARBA00004141"/>
    </source>
</evidence>
<dbReference type="Pfam" id="PF04138">
    <property type="entry name" value="GtrA_DPMS_TM"/>
    <property type="match status" value="1"/>
</dbReference>
<dbReference type="GO" id="GO:0016020">
    <property type="term" value="C:membrane"/>
    <property type="evidence" value="ECO:0007669"/>
    <property type="project" value="UniProtKB-SubCell"/>
</dbReference>
<feature type="transmembrane region" description="Helical" evidence="5">
    <location>
        <begin position="135"/>
        <end position="154"/>
    </location>
</feature>
<feature type="transmembrane region" description="Helical" evidence="5">
    <location>
        <begin position="33"/>
        <end position="54"/>
    </location>
</feature>
<evidence type="ECO:0000259" key="6">
    <source>
        <dbReference type="Pfam" id="PF04138"/>
    </source>
</evidence>
<sequence>MFYKIHLRFKKLLLSIIDAFYPLFKKLLPLQTFRYAACGGGNTAFNIFIYFIAYNFILKKEILHLPFVAISPHIAAFIIAFFITFPIGYYLNMFVVFEGSYLKKRIQLFRYFLVVLICILLNYVFLKLFVEKFGWYPTPSMIVTTGLVIIFSYFSQRNFSFKKT</sequence>
<evidence type="ECO:0000313" key="7">
    <source>
        <dbReference type="EMBL" id="TKB95153.1"/>
    </source>
</evidence>
<comment type="caution">
    <text evidence="7">The sequence shown here is derived from an EMBL/GenBank/DDBJ whole genome shotgun (WGS) entry which is preliminary data.</text>
</comment>
<keyword evidence="2 5" id="KW-0812">Transmembrane</keyword>
<feature type="transmembrane region" description="Helical" evidence="5">
    <location>
        <begin position="74"/>
        <end position="96"/>
    </location>
</feature>
<dbReference type="GO" id="GO:0000271">
    <property type="term" value="P:polysaccharide biosynthetic process"/>
    <property type="evidence" value="ECO:0007669"/>
    <property type="project" value="InterPro"/>
</dbReference>
<dbReference type="OrthoDB" id="771485at2"/>
<name>A0A4U1BU71_9SPHI</name>